<proteinExistence type="predicted"/>
<sequence length="33" mass="3914">MLGHEKWNENLMSDVLLRKFVTFDLGITSSFRK</sequence>
<evidence type="ECO:0000313" key="1">
    <source>
        <dbReference type="EMBL" id="KAK6777439.1"/>
    </source>
</evidence>
<dbReference type="AlphaFoldDB" id="A0AAN8T0I8"/>
<gene>
    <name evidence="1" type="ORF">RDI58_024156</name>
</gene>
<protein>
    <submittedName>
        <fullName evidence="1">Uncharacterized protein</fullName>
    </submittedName>
</protein>
<dbReference type="EMBL" id="JBANQN010000010">
    <property type="protein sequence ID" value="KAK6777439.1"/>
    <property type="molecule type" value="Genomic_DNA"/>
</dbReference>
<keyword evidence="2" id="KW-1185">Reference proteome</keyword>
<name>A0AAN8T0I8_SOLBU</name>
<reference evidence="1 2" key="1">
    <citation type="submission" date="2024-02" db="EMBL/GenBank/DDBJ databases">
        <title>de novo genome assembly of Solanum bulbocastanum strain 11H21.</title>
        <authorList>
            <person name="Hosaka A.J."/>
        </authorList>
    </citation>
    <scope>NUCLEOTIDE SEQUENCE [LARGE SCALE GENOMIC DNA]</scope>
    <source>
        <tissue evidence="1">Young leaves</tissue>
    </source>
</reference>
<organism evidence="1 2">
    <name type="scientific">Solanum bulbocastanum</name>
    <name type="common">Wild potato</name>
    <dbReference type="NCBI Taxonomy" id="147425"/>
    <lineage>
        <taxon>Eukaryota</taxon>
        <taxon>Viridiplantae</taxon>
        <taxon>Streptophyta</taxon>
        <taxon>Embryophyta</taxon>
        <taxon>Tracheophyta</taxon>
        <taxon>Spermatophyta</taxon>
        <taxon>Magnoliopsida</taxon>
        <taxon>eudicotyledons</taxon>
        <taxon>Gunneridae</taxon>
        <taxon>Pentapetalae</taxon>
        <taxon>asterids</taxon>
        <taxon>lamiids</taxon>
        <taxon>Solanales</taxon>
        <taxon>Solanaceae</taxon>
        <taxon>Solanoideae</taxon>
        <taxon>Solaneae</taxon>
        <taxon>Solanum</taxon>
    </lineage>
</organism>
<evidence type="ECO:0000313" key="2">
    <source>
        <dbReference type="Proteomes" id="UP001371456"/>
    </source>
</evidence>
<comment type="caution">
    <text evidence="1">The sequence shown here is derived from an EMBL/GenBank/DDBJ whole genome shotgun (WGS) entry which is preliminary data.</text>
</comment>
<dbReference type="Proteomes" id="UP001371456">
    <property type="component" value="Unassembled WGS sequence"/>
</dbReference>
<accession>A0AAN8T0I8</accession>